<evidence type="ECO:0000313" key="18">
    <source>
        <dbReference type="Proteomes" id="UP001589906"/>
    </source>
</evidence>
<dbReference type="InterPro" id="IPR011276">
    <property type="entry name" value="TonB_haem/Hb_rcpt"/>
</dbReference>
<dbReference type="InterPro" id="IPR012910">
    <property type="entry name" value="Plug_dom"/>
</dbReference>
<keyword evidence="4 11" id="KW-1134">Transmembrane beta strand</keyword>
<evidence type="ECO:0000256" key="14">
    <source>
        <dbReference type="SAM" id="SignalP"/>
    </source>
</evidence>
<feature type="domain" description="TonB-dependent receptor plug" evidence="16">
    <location>
        <begin position="51"/>
        <end position="170"/>
    </location>
</feature>
<keyword evidence="6 14" id="KW-0732">Signal</keyword>
<evidence type="ECO:0000256" key="1">
    <source>
        <dbReference type="ARBA" id="ARBA00004571"/>
    </source>
</evidence>
<feature type="signal peptide" evidence="14">
    <location>
        <begin position="1"/>
        <end position="21"/>
    </location>
</feature>
<name>A0ABV6QZG1_9CAUL</name>
<dbReference type="Pfam" id="PF00593">
    <property type="entry name" value="TonB_dep_Rec_b-barrel"/>
    <property type="match status" value="1"/>
</dbReference>
<dbReference type="Gene3D" id="2.170.130.10">
    <property type="entry name" value="TonB-dependent receptor, plug domain"/>
    <property type="match status" value="1"/>
</dbReference>
<evidence type="ECO:0000256" key="8">
    <source>
        <dbReference type="ARBA" id="ARBA00023136"/>
    </source>
</evidence>
<keyword evidence="9 17" id="KW-0675">Receptor</keyword>
<evidence type="ECO:0000256" key="6">
    <source>
        <dbReference type="ARBA" id="ARBA00022729"/>
    </source>
</evidence>
<evidence type="ECO:0000259" key="16">
    <source>
        <dbReference type="Pfam" id="PF07715"/>
    </source>
</evidence>
<dbReference type="Pfam" id="PF07715">
    <property type="entry name" value="Plug"/>
    <property type="match status" value="1"/>
</dbReference>
<evidence type="ECO:0000256" key="3">
    <source>
        <dbReference type="ARBA" id="ARBA00022448"/>
    </source>
</evidence>
<protein>
    <submittedName>
        <fullName evidence="17">TonB-dependent hemoglobin/transferrin/lactoferrin family receptor</fullName>
    </submittedName>
</protein>
<keyword evidence="7 12" id="KW-0798">TonB box</keyword>
<comment type="subcellular location">
    <subcellularLocation>
        <location evidence="1 11">Cell outer membrane</location>
        <topology evidence="1 11">Multi-pass membrane protein</topology>
    </subcellularLocation>
</comment>
<evidence type="ECO:0000256" key="13">
    <source>
        <dbReference type="SAM" id="MobiDB-lite"/>
    </source>
</evidence>
<evidence type="ECO:0000256" key="5">
    <source>
        <dbReference type="ARBA" id="ARBA00022692"/>
    </source>
</evidence>
<dbReference type="EMBL" id="JBHLSW010000003">
    <property type="protein sequence ID" value="MFC0632742.1"/>
    <property type="molecule type" value="Genomic_DNA"/>
</dbReference>
<gene>
    <name evidence="17" type="ORF">ACFFGE_02465</name>
</gene>
<dbReference type="InterPro" id="IPR036942">
    <property type="entry name" value="Beta-barrel_TonB_sf"/>
</dbReference>
<dbReference type="PROSITE" id="PS52016">
    <property type="entry name" value="TONB_DEPENDENT_REC_3"/>
    <property type="match status" value="1"/>
</dbReference>
<dbReference type="RefSeq" id="WP_376833965.1">
    <property type="nucleotide sequence ID" value="NZ_JBHLSW010000003.1"/>
</dbReference>
<sequence>MRHFLLGAAASAFILPAAALAGEPGVDPSASDPVTVREVVVTASRTEQDPIEAPATVSVTTQREIEDGLFTDIKDLVRYEPGVSVRSAPARFGAASGSTGRDGNAGFNIRGLEGNRVLIQVDGVRLPDAFLFGPQAVGRGDYVDLGLLKSVEILRGPASALYGSDGVAGAVSFITQDPADLLGGERAFGARARVGYASADESTSTGLTLAGRTGPWSAMLAWTGRDGVEQETQGTDESPDARRTAANPQEISGDSWLGKLVFQPNAAHRFRLTAELQDREVLTEVFSGRAAPVAAPAVPPTTAVIDLDARDTTERTRLALDHTWRPASGPVEETHLTVYHQDAEVVQFAAEDRNGAADRTRLNTFHSEVVGFSGQARLGFDALGIRHRVTIGADASETTQEGIRDGTVPPFGETFPARPFPLTDYRLAGVFIQDEIRLLNGRLSLYPSLRYDAFEVEPTADALYVGATESTSDSRLTPRIGAVFWATPVLGLFANYGEGFRAPAPSEVNNGFSNPSSGYISVSNPNLEPETSKTWEAGVRLRDLDLGGARVRGSATVFSGEYENFIEQVMLSRPFPTTCGTFALCFQYVNLAEVEIRGFEGRIDADWDSGLGFTAAVSSAEGEQQRNGVSLPLDSVDPLKLVAGVRYTAPSGRFGGQVSATHSAQKDARDVGGTCSPGGTRAACWRPDAFTVLDATVWIDLTEQATLRVGAFNLTDETYAWWSDVRGLAASSTVLDAWTQPGRNFSASLVFRY</sequence>
<evidence type="ECO:0000256" key="4">
    <source>
        <dbReference type="ARBA" id="ARBA00022452"/>
    </source>
</evidence>
<keyword evidence="10 11" id="KW-0998">Cell outer membrane</keyword>
<organism evidence="17 18">
    <name type="scientific">Brevundimonas balnearis</name>
    <dbReference type="NCBI Taxonomy" id="1572858"/>
    <lineage>
        <taxon>Bacteria</taxon>
        <taxon>Pseudomonadati</taxon>
        <taxon>Pseudomonadota</taxon>
        <taxon>Alphaproteobacteria</taxon>
        <taxon>Caulobacterales</taxon>
        <taxon>Caulobacteraceae</taxon>
        <taxon>Brevundimonas</taxon>
    </lineage>
</organism>
<dbReference type="InterPro" id="IPR039426">
    <property type="entry name" value="TonB-dep_rcpt-like"/>
</dbReference>
<accession>A0ABV6QZG1</accession>
<feature type="region of interest" description="Disordered" evidence="13">
    <location>
        <begin position="227"/>
        <end position="249"/>
    </location>
</feature>
<evidence type="ECO:0000256" key="12">
    <source>
        <dbReference type="RuleBase" id="RU003357"/>
    </source>
</evidence>
<keyword evidence="18" id="KW-1185">Reference proteome</keyword>
<evidence type="ECO:0000313" key="17">
    <source>
        <dbReference type="EMBL" id="MFC0632742.1"/>
    </source>
</evidence>
<evidence type="ECO:0000256" key="11">
    <source>
        <dbReference type="PROSITE-ProRule" id="PRU01360"/>
    </source>
</evidence>
<evidence type="ECO:0000256" key="2">
    <source>
        <dbReference type="ARBA" id="ARBA00009810"/>
    </source>
</evidence>
<dbReference type="NCBIfam" id="TIGR01785">
    <property type="entry name" value="TonB-hemin"/>
    <property type="match status" value="1"/>
</dbReference>
<evidence type="ECO:0000259" key="15">
    <source>
        <dbReference type="Pfam" id="PF00593"/>
    </source>
</evidence>
<dbReference type="CDD" id="cd01347">
    <property type="entry name" value="ligand_gated_channel"/>
    <property type="match status" value="1"/>
</dbReference>
<reference evidence="17 18" key="1">
    <citation type="submission" date="2024-09" db="EMBL/GenBank/DDBJ databases">
        <authorList>
            <person name="Sun Q."/>
            <person name="Mori K."/>
        </authorList>
    </citation>
    <scope>NUCLEOTIDE SEQUENCE [LARGE SCALE GENOMIC DNA]</scope>
    <source>
        <strain evidence="17 18">NCAIM B.02621</strain>
    </source>
</reference>
<keyword evidence="3 11" id="KW-0813">Transport</keyword>
<evidence type="ECO:0000256" key="10">
    <source>
        <dbReference type="ARBA" id="ARBA00023237"/>
    </source>
</evidence>
<evidence type="ECO:0000256" key="9">
    <source>
        <dbReference type="ARBA" id="ARBA00023170"/>
    </source>
</evidence>
<dbReference type="NCBIfam" id="TIGR01786">
    <property type="entry name" value="TonB-hemlactrns"/>
    <property type="match status" value="1"/>
</dbReference>
<comment type="similarity">
    <text evidence="2 11 12">Belongs to the TonB-dependent receptor family.</text>
</comment>
<comment type="caution">
    <text evidence="17">The sequence shown here is derived from an EMBL/GenBank/DDBJ whole genome shotgun (WGS) entry which is preliminary data.</text>
</comment>
<dbReference type="SUPFAM" id="SSF56935">
    <property type="entry name" value="Porins"/>
    <property type="match status" value="1"/>
</dbReference>
<dbReference type="InterPro" id="IPR037066">
    <property type="entry name" value="Plug_dom_sf"/>
</dbReference>
<dbReference type="InterPro" id="IPR010949">
    <property type="entry name" value="TonB_Hb/transfer/lactofer_rcpt"/>
</dbReference>
<dbReference type="PANTHER" id="PTHR30069:SF29">
    <property type="entry name" value="HEMOGLOBIN AND HEMOGLOBIN-HAPTOGLOBIN-BINDING PROTEIN 1-RELATED"/>
    <property type="match status" value="1"/>
</dbReference>
<keyword evidence="5 11" id="KW-0812">Transmembrane</keyword>
<keyword evidence="8 11" id="KW-0472">Membrane</keyword>
<evidence type="ECO:0000256" key="7">
    <source>
        <dbReference type="ARBA" id="ARBA00023077"/>
    </source>
</evidence>
<dbReference type="InterPro" id="IPR000531">
    <property type="entry name" value="Beta-barrel_TonB"/>
</dbReference>
<proteinExistence type="inferred from homology"/>
<feature type="chain" id="PRO_5047538471" evidence="14">
    <location>
        <begin position="22"/>
        <end position="753"/>
    </location>
</feature>
<feature type="domain" description="TonB-dependent receptor-like beta-barrel" evidence="15">
    <location>
        <begin position="309"/>
        <end position="714"/>
    </location>
</feature>
<dbReference type="PANTHER" id="PTHR30069">
    <property type="entry name" value="TONB-DEPENDENT OUTER MEMBRANE RECEPTOR"/>
    <property type="match status" value="1"/>
</dbReference>
<dbReference type="Gene3D" id="2.40.170.20">
    <property type="entry name" value="TonB-dependent receptor, beta-barrel domain"/>
    <property type="match status" value="1"/>
</dbReference>
<dbReference type="Proteomes" id="UP001589906">
    <property type="component" value="Unassembled WGS sequence"/>
</dbReference>